<dbReference type="PANTHER" id="PTHR43004:SF19">
    <property type="entry name" value="BINDING MONOOXYGENASE, PUTATIVE (JCVI)-RELATED"/>
    <property type="match status" value="1"/>
</dbReference>
<reference evidence="5 6" key="1">
    <citation type="submission" date="2015-11" db="EMBL/GenBank/DDBJ databases">
        <title>Genomic analysis of 38 Legionella species identifies large and diverse effector repertoires.</title>
        <authorList>
            <person name="Burstein D."/>
            <person name="Amaro F."/>
            <person name="Zusman T."/>
            <person name="Lifshitz Z."/>
            <person name="Cohen O."/>
            <person name="Gilbert J.A."/>
            <person name="Pupko T."/>
            <person name="Shuman H.A."/>
            <person name="Segal G."/>
        </authorList>
    </citation>
    <scope>NUCLEOTIDE SEQUENCE [LARGE SCALE GENOMIC DNA]</scope>
    <source>
        <strain evidence="5 6">IMVS3376</strain>
    </source>
</reference>
<sequence>MSVQVADIMIVGAGPVGLMCAYLAQLCGLQMVIVDKSDGPLEVGRADAFNARTLQLLELVDLFDELYPLGKTCNTSSVWADGKFISRQSSWWEELEGCLHKHFLMLDQSYIEKLLDKKLKESAVAVKRSAVIVDIELNEAGCLTTLANGERIQSRYVIGADGARSFVRNHFEIPFEIIRPQIVWAVIDGIITTDFPKVPEIIVFQAETSDVAWIPREGEIDRFYVRMDTQDFTLNEAIEKINRAMQPHTLSFKKIAWFSQFSVKESVAERFFVQDRIFLAGDACHIHSVNGGQGLNTGLADAFNLMWKLNMVIRCGAPEELLHSYEDERKPVAHDVINTAGELVRSTKYSLNGTHAQDYVKIVQKRAGNITGMGVRYGAGELCGSRIFDFELFNGMVKTRLYSHLDYMKFTLLIFGTCDVDLKLPEFINVMYIYPNQCQEHFWTNSTVYKNQAILVRPDSYIRSSAPLDKIESLFELGSLC</sequence>
<keyword evidence="3" id="KW-0274">FAD</keyword>
<protein>
    <submittedName>
        <fullName evidence="5">FAD monooxygenase</fullName>
        <ecNumber evidence="5">1.14.13.-</ecNumber>
    </submittedName>
</protein>
<feature type="domain" description="FAD-binding" evidence="4">
    <location>
        <begin position="7"/>
        <end position="338"/>
    </location>
</feature>
<dbReference type="GO" id="GO:0071949">
    <property type="term" value="F:FAD binding"/>
    <property type="evidence" value="ECO:0007669"/>
    <property type="project" value="InterPro"/>
</dbReference>
<evidence type="ECO:0000256" key="3">
    <source>
        <dbReference type="ARBA" id="ARBA00022827"/>
    </source>
</evidence>
<accession>A0A0W0ZJU2</accession>
<dbReference type="OrthoDB" id="8672648at2"/>
<dbReference type="NCBIfam" id="NF005531">
    <property type="entry name" value="PRK07190.1"/>
    <property type="match status" value="1"/>
</dbReference>
<dbReference type="EC" id="1.14.13.-" evidence="5"/>
<evidence type="ECO:0000313" key="6">
    <source>
        <dbReference type="Proteomes" id="UP000054926"/>
    </source>
</evidence>
<dbReference type="PANTHER" id="PTHR43004">
    <property type="entry name" value="TRK SYSTEM POTASSIUM UPTAKE PROTEIN"/>
    <property type="match status" value="1"/>
</dbReference>
<proteinExistence type="predicted"/>
<dbReference type="AlphaFoldDB" id="A0A0W0ZJU2"/>
<evidence type="ECO:0000259" key="4">
    <source>
        <dbReference type="Pfam" id="PF01494"/>
    </source>
</evidence>
<evidence type="ECO:0000313" key="5">
    <source>
        <dbReference type="EMBL" id="KTD69252.1"/>
    </source>
</evidence>
<evidence type="ECO:0000256" key="1">
    <source>
        <dbReference type="ARBA" id="ARBA00001974"/>
    </source>
</evidence>
<dbReference type="RefSeq" id="WP_058511201.1">
    <property type="nucleotide sequence ID" value="NZ_DAIOMV010000005.1"/>
</dbReference>
<dbReference type="SUPFAM" id="SSF54373">
    <property type="entry name" value="FAD-linked reductases, C-terminal domain"/>
    <property type="match status" value="1"/>
</dbReference>
<dbReference type="EMBL" id="LNYY01000019">
    <property type="protein sequence ID" value="KTD69252.1"/>
    <property type="molecule type" value="Genomic_DNA"/>
</dbReference>
<dbReference type="InterPro" id="IPR036188">
    <property type="entry name" value="FAD/NAD-bd_sf"/>
</dbReference>
<dbReference type="STRING" id="947033.Lste_2410"/>
<dbReference type="Gene3D" id="3.50.50.60">
    <property type="entry name" value="FAD/NAD(P)-binding domain"/>
    <property type="match status" value="1"/>
</dbReference>
<comment type="caution">
    <text evidence="5">The sequence shown here is derived from an EMBL/GenBank/DDBJ whole genome shotgun (WGS) entry which is preliminary data.</text>
</comment>
<organism evidence="5 6">
    <name type="scientific">Legionella steelei</name>
    <dbReference type="NCBI Taxonomy" id="947033"/>
    <lineage>
        <taxon>Bacteria</taxon>
        <taxon>Pseudomonadati</taxon>
        <taxon>Pseudomonadota</taxon>
        <taxon>Gammaproteobacteria</taxon>
        <taxon>Legionellales</taxon>
        <taxon>Legionellaceae</taxon>
        <taxon>Legionella</taxon>
    </lineage>
</organism>
<keyword evidence="2" id="KW-0285">Flavoprotein</keyword>
<dbReference type="PRINTS" id="PR00420">
    <property type="entry name" value="RNGMNOXGNASE"/>
</dbReference>
<dbReference type="Proteomes" id="UP000054926">
    <property type="component" value="Unassembled WGS sequence"/>
</dbReference>
<keyword evidence="5" id="KW-0503">Monooxygenase</keyword>
<keyword evidence="5" id="KW-0560">Oxidoreductase</keyword>
<dbReference type="Pfam" id="PF01494">
    <property type="entry name" value="FAD_binding_3"/>
    <property type="match status" value="1"/>
</dbReference>
<dbReference type="InterPro" id="IPR002938">
    <property type="entry name" value="FAD-bd"/>
</dbReference>
<dbReference type="Gene3D" id="3.30.9.10">
    <property type="entry name" value="D-Amino Acid Oxidase, subunit A, domain 2"/>
    <property type="match status" value="1"/>
</dbReference>
<dbReference type="InterPro" id="IPR050641">
    <property type="entry name" value="RIFMO-like"/>
</dbReference>
<keyword evidence="6" id="KW-1185">Reference proteome</keyword>
<dbReference type="PATRIC" id="fig|947033.5.peg.2557"/>
<gene>
    <name evidence="5" type="ORF">Lste_2410</name>
</gene>
<dbReference type="GO" id="GO:0016709">
    <property type="term" value="F:oxidoreductase activity, acting on paired donors, with incorporation or reduction of molecular oxygen, NAD(P)H as one donor, and incorporation of one atom of oxygen"/>
    <property type="evidence" value="ECO:0007669"/>
    <property type="project" value="UniProtKB-ARBA"/>
</dbReference>
<name>A0A0W0ZJU2_9GAMM</name>
<dbReference type="SUPFAM" id="SSF51905">
    <property type="entry name" value="FAD/NAD(P)-binding domain"/>
    <property type="match status" value="1"/>
</dbReference>
<evidence type="ECO:0000256" key="2">
    <source>
        <dbReference type="ARBA" id="ARBA00022630"/>
    </source>
</evidence>
<comment type="cofactor">
    <cofactor evidence="1">
        <name>FAD</name>
        <dbReference type="ChEBI" id="CHEBI:57692"/>
    </cofactor>
</comment>